<sequence>MKMKMKILQKTKQFLAKNQGAIALGTVLILFGGEAAAYPVPTSPTSFLYSAYDVIINKLSKGAVGFSVAAAMTIGALVAAIKNQFSVAAVMVVATFIGANLETTITSLGITTLLM</sequence>
<protein>
    <submittedName>
        <fullName evidence="1">Uncharacterized protein</fullName>
    </submittedName>
</protein>
<evidence type="ECO:0000313" key="2">
    <source>
        <dbReference type="Proteomes" id="UP000635628"/>
    </source>
</evidence>
<comment type="caution">
    <text evidence="1">The sequence shown here is derived from an EMBL/GenBank/DDBJ whole genome shotgun (WGS) entry which is preliminary data.</text>
</comment>
<dbReference type="EMBL" id="CAESAP020000172">
    <property type="protein sequence ID" value="CAB5500111.1"/>
    <property type="molecule type" value="Genomic_DNA"/>
</dbReference>
<gene>
    <name evidence="1" type="ORF">AZO1586R_1045</name>
</gene>
<evidence type="ECO:0000313" key="1">
    <source>
        <dbReference type="EMBL" id="CAB5500111.1"/>
    </source>
</evidence>
<dbReference type="Proteomes" id="UP000635628">
    <property type="component" value="Unassembled WGS sequence"/>
</dbReference>
<proteinExistence type="predicted"/>
<reference evidence="1" key="1">
    <citation type="submission" date="2020-05" db="EMBL/GenBank/DDBJ databases">
        <authorList>
            <person name="Petersen J."/>
            <person name="Sayavedra L."/>
        </authorList>
    </citation>
    <scope>NUCLEOTIDE SEQUENCE</scope>
    <source>
        <strain evidence="1">B azoricus SOX Menez Gwen</strain>
    </source>
</reference>
<name>A0ACA8ZPR9_9GAMM</name>
<organism evidence="1 2">
    <name type="scientific">Bathymodiolus azoricus thioautotrophic gill symbiont</name>
    <dbReference type="NCBI Taxonomy" id="235205"/>
    <lineage>
        <taxon>Bacteria</taxon>
        <taxon>Pseudomonadati</taxon>
        <taxon>Pseudomonadota</taxon>
        <taxon>Gammaproteobacteria</taxon>
        <taxon>sulfur-oxidizing symbionts</taxon>
    </lineage>
</organism>
<accession>A0ACA8ZPR9</accession>
<keyword evidence="2" id="KW-1185">Reference proteome</keyword>